<evidence type="ECO:0000313" key="4">
    <source>
        <dbReference type="Proteomes" id="UP001591681"/>
    </source>
</evidence>
<dbReference type="AlphaFoldDB" id="A0ABD1KUN2"/>
<evidence type="ECO:0000259" key="2">
    <source>
        <dbReference type="PROSITE" id="PS50041"/>
    </source>
</evidence>
<dbReference type="InterPro" id="IPR016187">
    <property type="entry name" value="CTDL_fold"/>
</dbReference>
<dbReference type="EMBL" id="JBHFQA010000002">
    <property type="protein sequence ID" value="KAL2102711.1"/>
    <property type="molecule type" value="Genomic_DNA"/>
</dbReference>
<dbReference type="Gene3D" id="3.10.100.10">
    <property type="entry name" value="Mannose-Binding Protein A, subunit A"/>
    <property type="match status" value="3"/>
</dbReference>
<reference evidence="3 4" key="1">
    <citation type="submission" date="2024-09" db="EMBL/GenBank/DDBJ databases">
        <title>A chromosome-level genome assembly of Gray's grenadier anchovy, Coilia grayii.</title>
        <authorList>
            <person name="Fu Z."/>
        </authorList>
    </citation>
    <scope>NUCLEOTIDE SEQUENCE [LARGE SCALE GENOMIC DNA]</scope>
    <source>
        <strain evidence="3">G4</strain>
        <tissue evidence="3">Muscle</tissue>
    </source>
</reference>
<name>A0ABD1KUN2_9TELE</name>
<dbReference type="SUPFAM" id="SSF56436">
    <property type="entry name" value="C-type lectin-like"/>
    <property type="match status" value="3"/>
</dbReference>
<feature type="domain" description="C-type lectin" evidence="2">
    <location>
        <begin position="232"/>
        <end position="350"/>
    </location>
</feature>
<dbReference type="PANTHER" id="PTHR45784">
    <property type="entry name" value="C-TYPE LECTIN DOMAIN FAMILY 20 MEMBER A-RELATED"/>
    <property type="match status" value="1"/>
</dbReference>
<evidence type="ECO:0000256" key="1">
    <source>
        <dbReference type="ARBA" id="ARBA00023157"/>
    </source>
</evidence>
<dbReference type="Pfam" id="PF00059">
    <property type="entry name" value="Lectin_C"/>
    <property type="match status" value="3"/>
</dbReference>
<organism evidence="3 4">
    <name type="scientific">Coilia grayii</name>
    <name type="common">Gray's grenadier anchovy</name>
    <dbReference type="NCBI Taxonomy" id="363190"/>
    <lineage>
        <taxon>Eukaryota</taxon>
        <taxon>Metazoa</taxon>
        <taxon>Chordata</taxon>
        <taxon>Craniata</taxon>
        <taxon>Vertebrata</taxon>
        <taxon>Euteleostomi</taxon>
        <taxon>Actinopterygii</taxon>
        <taxon>Neopterygii</taxon>
        <taxon>Teleostei</taxon>
        <taxon>Clupei</taxon>
        <taxon>Clupeiformes</taxon>
        <taxon>Clupeoidei</taxon>
        <taxon>Engraulidae</taxon>
        <taxon>Coilinae</taxon>
        <taxon>Coilia</taxon>
    </lineage>
</organism>
<keyword evidence="1" id="KW-1015">Disulfide bond</keyword>
<dbReference type="Proteomes" id="UP001591681">
    <property type="component" value="Unassembled WGS sequence"/>
</dbReference>
<sequence length="362" mass="42116">MSLLSGNITVELDRLRTAVVFMENEKIAWNESQKNCREWFTDLVTIYDNDDNKKLEEHPLGSSNGAFFGLTQGNQANKWSNGEPYSYNKTHTENNDFCFQMMQNGEWDSVNCKEEKAFICYSDEPFSPFMYHPCEEKKTWKAAQNYCITHNMTDLVSIGNEEENSAVKSAAKRSGLNIPFWIGLMRDSWEWSDKGGSAFRKWSTGVGNGPNAIMIDSWYTGPANTLKNNFICYKAHINISEERMTWEEALDYCDKHDGFLSIEDSKEQRVVEAFLSRYEVNEPVWIGLLQNGLLGYWVWTRGYTVKWAYWKDRQKPRLPLSHPCGALLTKKHHFWWTDMNCQSKLRALCFDQQSKCHVNKNL</sequence>
<dbReference type="InterPro" id="IPR016186">
    <property type="entry name" value="C-type_lectin-like/link_sf"/>
</dbReference>
<dbReference type="CDD" id="cd00037">
    <property type="entry name" value="CLECT"/>
    <property type="match status" value="1"/>
</dbReference>
<dbReference type="PROSITE" id="PS50041">
    <property type="entry name" value="C_TYPE_LECTIN_2"/>
    <property type="match status" value="3"/>
</dbReference>
<comment type="caution">
    <text evidence="3">The sequence shown here is derived from an EMBL/GenBank/DDBJ whole genome shotgun (WGS) entry which is preliminary data.</text>
</comment>
<evidence type="ECO:0000313" key="3">
    <source>
        <dbReference type="EMBL" id="KAL2102711.1"/>
    </source>
</evidence>
<dbReference type="SMART" id="SM00034">
    <property type="entry name" value="CLECT"/>
    <property type="match status" value="3"/>
</dbReference>
<accession>A0ABD1KUN2</accession>
<dbReference type="PANTHER" id="PTHR45784:SF5">
    <property type="entry name" value="C-TYPE LECTIN DOMAIN FAMILY 20 MEMBER A-RELATED"/>
    <property type="match status" value="1"/>
</dbReference>
<dbReference type="PROSITE" id="PS00615">
    <property type="entry name" value="C_TYPE_LECTIN_1"/>
    <property type="match status" value="1"/>
</dbReference>
<dbReference type="InterPro" id="IPR018378">
    <property type="entry name" value="C-type_lectin_CS"/>
</dbReference>
<keyword evidence="4" id="KW-1185">Reference proteome</keyword>
<protein>
    <recommendedName>
        <fullName evidence="2">C-type lectin domain-containing protein</fullName>
    </recommendedName>
</protein>
<dbReference type="InterPro" id="IPR001304">
    <property type="entry name" value="C-type_lectin-like"/>
</dbReference>
<feature type="domain" description="C-type lectin" evidence="2">
    <location>
        <begin position="21"/>
        <end position="121"/>
    </location>
</feature>
<proteinExistence type="predicted"/>
<feature type="domain" description="C-type lectin" evidence="2">
    <location>
        <begin position="126"/>
        <end position="233"/>
    </location>
</feature>
<gene>
    <name evidence="3" type="ORF">ACEWY4_001879</name>
</gene>